<keyword evidence="3" id="KW-0210">Decarboxylase</keyword>
<accession>M7N277</accession>
<dbReference type="InterPro" id="IPR021115">
    <property type="entry name" value="Pyridoxal-P_BS"/>
</dbReference>
<dbReference type="GO" id="GO:0030170">
    <property type="term" value="F:pyridoxal phosphate binding"/>
    <property type="evidence" value="ECO:0007669"/>
    <property type="project" value="InterPro"/>
</dbReference>
<dbReference type="InterPro" id="IPR015422">
    <property type="entry name" value="PyrdxlP-dep_Trfase_small"/>
</dbReference>
<name>M7N277_9BACT</name>
<protein>
    <submittedName>
        <fullName evidence="8">L-2,4-diaminobutyrate decarboxylase</fullName>
        <ecNumber evidence="8">4.1.1.86</ecNumber>
    </submittedName>
</protein>
<proteinExistence type="inferred from homology"/>
<dbReference type="STRING" id="1279009.ADICEAN_03451"/>
<dbReference type="InterPro" id="IPR002129">
    <property type="entry name" value="PyrdxlP-dep_de-COase"/>
</dbReference>
<dbReference type="InterPro" id="IPR015424">
    <property type="entry name" value="PyrdxlP-dep_Trfase"/>
</dbReference>
<gene>
    <name evidence="8" type="primary">ddc_2</name>
    <name evidence="8" type="ORF">ADICEAN_03451</name>
</gene>
<evidence type="ECO:0000256" key="2">
    <source>
        <dbReference type="ARBA" id="ARBA00009533"/>
    </source>
</evidence>
<dbReference type="AlphaFoldDB" id="M7N277"/>
<evidence type="ECO:0000256" key="5">
    <source>
        <dbReference type="ARBA" id="ARBA00023239"/>
    </source>
</evidence>
<dbReference type="InterPro" id="IPR015421">
    <property type="entry name" value="PyrdxlP-dep_Trfase_major"/>
</dbReference>
<dbReference type="RefSeq" id="WP_009196834.1">
    <property type="nucleotide sequence ID" value="NZ_AODQ01000117.1"/>
</dbReference>
<evidence type="ECO:0000256" key="4">
    <source>
        <dbReference type="ARBA" id="ARBA00022898"/>
    </source>
</evidence>
<dbReference type="PANTHER" id="PTHR11999:SF70">
    <property type="entry name" value="MIP05841P"/>
    <property type="match status" value="1"/>
</dbReference>
<evidence type="ECO:0000256" key="7">
    <source>
        <dbReference type="RuleBase" id="RU000382"/>
    </source>
</evidence>
<keyword evidence="4 6" id="KW-0663">Pyridoxal phosphate</keyword>
<dbReference type="GO" id="GO:0019752">
    <property type="term" value="P:carboxylic acid metabolic process"/>
    <property type="evidence" value="ECO:0007669"/>
    <property type="project" value="InterPro"/>
</dbReference>
<evidence type="ECO:0000256" key="3">
    <source>
        <dbReference type="ARBA" id="ARBA00022793"/>
    </source>
</evidence>
<dbReference type="Gene3D" id="1.20.1340.10">
    <property type="entry name" value="dopa decarboxylase, N-terminal domain"/>
    <property type="match status" value="1"/>
</dbReference>
<dbReference type="Proteomes" id="UP000011910">
    <property type="component" value="Unassembled WGS sequence"/>
</dbReference>
<feature type="modified residue" description="N6-(pyridoxal phosphate)lysine" evidence="6">
    <location>
        <position position="315"/>
    </location>
</feature>
<dbReference type="Gene3D" id="3.90.1150.10">
    <property type="entry name" value="Aspartate Aminotransferase, domain 1"/>
    <property type="match status" value="1"/>
</dbReference>
<comment type="similarity">
    <text evidence="2 7">Belongs to the group II decarboxylase family.</text>
</comment>
<dbReference type="Gene3D" id="3.40.640.10">
    <property type="entry name" value="Type I PLP-dependent aspartate aminotransferase-like (Major domain)"/>
    <property type="match status" value="1"/>
</dbReference>
<dbReference type="PATRIC" id="fig|1279009.4.peg.3495"/>
<dbReference type="SUPFAM" id="SSF53383">
    <property type="entry name" value="PLP-dependent transferases"/>
    <property type="match status" value="1"/>
</dbReference>
<dbReference type="PANTHER" id="PTHR11999">
    <property type="entry name" value="GROUP II PYRIDOXAL-5-PHOSPHATE DECARBOXYLASE"/>
    <property type="match status" value="1"/>
</dbReference>
<comment type="caution">
    <text evidence="8">The sequence shown here is derived from an EMBL/GenBank/DDBJ whole genome shotgun (WGS) entry which is preliminary data.</text>
</comment>
<dbReference type="EMBL" id="AODQ01000117">
    <property type="protein sequence ID" value="EMR01417.1"/>
    <property type="molecule type" value="Genomic_DNA"/>
</dbReference>
<dbReference type="eggNOG" id="COG0076">
    <property type="taxonomic scope" value="Bacteria"/>
</dbReference>
<dbReference type="EC" id="4.1.1.86" evidence="8"/>
<dbReference type="InterPro" id="IPR010977">
    <property type="entry name" value="Aromatic_deC"/>
</dbReference>
<comment type="cofactor">
    <cofactor evidence="1 6 7">
        <name>pyridoxal 5'-phosphate</name>
        <dbReference type="ChEBI" id="CHEBI:597326"/>
    </cofactor>
</comment>
<reference evidence="8 9" key="1">
    <citation type="journal article" date="2013" name="Genome Announc.">
        <title>Draft Genome Sequence of Cesiribacter andamanensis Strain AMV16T, Isolated from a Soil Sample from a Mud Volcano in the Andaman Islands, India.</title>
        <authorList>
            <person name="Shivaji S."/>
            <person name="Ara S."/>
            <person name="Begum Z."/>
            <person name="Srinivas T.N."/>
            <person name="Singh A."/>
            <person name="Kumar Pinnaka A."/>
        </authorList>
    </citation>
    <scope>NUCLEOTIDE SEQUENCE [LARGE SCALE GENOMIC DNA]</scope>
    <source>
        <strain evidence="8 9">AMV16</strain>
    </source>
</reference>
<dbReference type="PRINTS" id="PR00800">
    <property type="entry name" value="YHDCRBOXLASE"/>
</dbReference>
<evidence type="ECO:0000313" key="8">
    <source>
        <dbReference type="EMBL" id="EMR01417.1"/>
    </source>
</evidence>
<dbReference type="GO" id="GO:0006520">
    <property type="term" value="P:amino acid metabolic process"/>
    <property type="evidence" value="ECO:0007669"/>
    <property type="project" value="InterPro"/>
</dbReference>
<organism evidence="8 9">
    <name type="scientific">Cesiribacter andamanensis AMV16</name>
    <dbReference type="NCBI Taxonomy" id="1279009"/>
    <lineage>
        <taxon>Bacteria</taxon>
        <taxon>Pseudomonadati</taxon>
        <taxon>Bacteroidota</taxon>
        <taxon>Cytophagia</taxon>
        <taxon>Cytophagales</taxon>
        <taxon>Cesiribacteraceae</taxon>
        <taxon>Cesiribacter</taxon>
    </lineage>
</organism>
<dbReference type="Pfam" id="PF00282">
    <property type="entry name" value="Pyridoxal_deC"/>
    <property type="match status" value="1"/>
</dbReference>
<keyword evidence="5 7" id="KW-0456">Lyase</keyword>
<dbReference type="PROSITE" id="PS00392">
    <property type="entry name" value="DDC_GAD_HDC_YDC"/>
    <property type="match status" value="1"/>
</dbReference>
<dbReference type="GO" id="GO:0033983">
    <property type="term" value="F:diaminobutyrate decarboxylase activity"/>
    <property type="evidence" value="ECO:0007669"/>
    <property type="project" value="UniProtKB-EC"/>
</dbReference>
<dbReference type="OrthoDB" id="9803665at2"/>
<sequence length="514" mass="57729">MSEQPLPPNTVPFDSLDLDAEQFRSMGYAVVDAIAAYYSTIRDRRIISESGSRHIAEVFEEKLPQSGQPAESLLQEWQERVLPHVTHLGSPRYFGFVNGSGTMMSVFAEALAASVNMNAGGWKAGPAATEIERRCIAWIAELIGYPTDCGGLFLGGGTLANFSALLTALRNTVPFDTTREGLQTDRRRQKLVLYMSDHEGHISIVKAADMLNLGREAIRRVPSGDDLRMDTRALEAMIHDDRQQGYLPFCVVAQVGSINVGVVDPLEDIARICRQEGLWFHADGACGAVGAMLPELAPLYRGLEKADSVTLDPHKWLYISYECGCLLVREPERLRRSFSISAPYLQGSLPTDYKGLDYFEYGPQMSRGFDALKVWMTLKHWGREGYQQLLRQNIQCARHLHQLVEASPDFEPLHRPALFIYSFRYFPAELRRQAPQQPLEEYLDQLNQRMADAITATGFAFILSSKVKGHIVIRLSICSHRTTLEDIEQVFARLHHLGRELHAEGEPGSRHLQS</sequence>
<evidence type="ECO:0000256" key="1">
    <source>
        <dbReference type="ARBA" id="ARBA00001933"/>
    </source>
</evidence>
<evidence type="ECO:0000313" key="9">
    <source>
        <dbReference type="Proteomes" id="UP000011910"/>
    </source>
</evidence>
<evidence type="ECO:0000256" key="6">
    <source>
        <dbReference type="PIRSR" id="PIRSR602129-50"/>
    </source>
</evidence>
<keyword evidence="9" id="KW-1185">Reference proteome</keyword>